<evidence type="ECO:0000313" key="4">
    <source>
        <dbReference type="Proteomes" id="UP001500301"/>
    </source>
</evidence>
<keyword evidence="1" id="KW-0812">Transmembrane</keyword>
<name>A0ABP6VCG7_9ACTN</name>
<feature type="domain" description="SHOCT" evidence="2">
    <location>
        <begin position="47"/>
        <end position="73"/>
    </location>
</feature>
<keyword evidence="1" id="KW-1133">Transmembrane helix</keyword>
<evidence type="ECO:0000259" key="2">
    <source>
        <dbReference type="Pfam" id="PF09851"/>
    </source>
</evidence>
<dbReference type="InterPro" id="IPR018649">
    <property type="entry name" value="SHOCT"/>
</dbReference>
<keyword evidence="1" id="KW-0472">Membrane</keyword>
<evidence type="ECO:0000256" key="1">
    <source>
        <dbReference type="SAM" id="Phobius"/>
    </source>
</evidence>
<feature type="transmembrane region" description="Helical" evidence="1">
    <location>
        <begin position="12"/>
        <end position="34"/>
    </location>
</feature>
<dbReference type="Proteomes" id="UP001500301">
    <property type="component" value="Unassembled WGS sequence"/>
</dbReference>
<organism evidence="3 4">
    <name type="scientific">Nocardioides daeguensis</name>
    <dbReference type="NCBI Taxonomy" id="908359"/>
    <lineage>
        <taxon>Bacteria</taxon>
        <taxon>Bacillati</taxon>
        <taxon>Actinomycetota</taxon>
        <taxon>Actinomycetes</taxon>
        <taxon>Propionibacteriales</taxon>
        <taxon>Nocardioidaceae</taxon>
        <taxon>Nocardioides</taxon>
    </lineage>
</organism>
<keyword evidence="4" id="KW-1185">Reference proteome</keyword>
<sequence>MWWHHDAGWGGWLAMALGMSGFWVLTALLVVAVLRSLGPARQHGAQDPRDILAERLARGEIDPEEYDVRLAALSGRKR</sequence>
<dbReference type="EMBL" id="BAABBB010000009">
    <property type="protein sequence ID" value="GAA3533189.1"/>
    <property type="molecule type" value="Genomic_DNA"/>
</dbReference>
<dbReference type="Pfam" id="PF09851">
    <property type="entry name" value="SHOCT"/>
    <property type="match status" value="1"/>
</dbReference>
<evidence type="ECO:0000313" key="3">
    <source>
        <dbReference type="EMBL" id="GAA3533189.1"/>
    </source>
</evidence>
<accession>A0ABP6VCG7</accession>
<reference evidence="4" key="1">
    <citation type="journal article" date="2019" name="Int. J. Syst. Evol. Microbiol.">
        <title>The Global Catalogue of Microorganisms (GCM) 10K type strain sequencing project: providing services to taxonomists for standard genome sequencing and annotation.</title>
        <authorList>
            <consortium name="The Broad Institute Genomics Platform"/>
            <consortium name="The Broad Institute Genome Sequencing Center for Infectious Disease"/>
            <person name="Wu L."/>
            <person name="Ma J."/>
        </authorList>
    </citation>
    <scope>NUCLEOTIDE SEQUENCE [LARGE SCALE GENOMIC DNA]</scope>
    <source>
        <strain evidence="4">JCM 17460</strain>
    </source>
</reference>
<comment type="caution">
    <text evidence="3">The sequence shown here is derived from an EMBL/GenBank/DDBJ whole genome shotgun (WGS) entry which is preliminary data.</text>
</comment>
<protein>
    <recommendedName>
        <fullName evidence="2">SHOCT domain-containing protein</fullName>
    </recommendedName>
</protein>
<proteinExistence type="predicted"/>
<gene>
    <name evidence="3" type="ORF">GCM10022263_21970</name>
</gene>